<evidence type="ECO:0000256" key="5">
    <source>
        <dbReference type="SAM" id="MobiDB-lite"/>
    </source>
</evidence>
<dbReference type="SMART" id="SM00355">
    <property type="entry name" value="ZnF_C2H2"/>
    <property type="match status" value="3"/>
</dbReference>
<dbReference type="FunFam" id="3.30.160.60:FF:000007">
    <property type="entry name" value="Basic krueppel-like factor 3"/>
    <property type="match status" value="1"/>
</dbReference>
<feature type="compositionally biased region" description="Polar residues" evidence="5">
    <location>
        <begin position="55"/>
        <end position="64"/>
    </location>
</feature>
<dbReference type="PROSITE" id="PS50157">
    <property type="entry name" value="ZINC_FINGER_C2H2_2"/>
    <property type="match status" value="3"/>
</dbReference>
<feature type="compositionally biased region" description="Polar residues" evidence="5">
    <location>
        <begin position="315"/>
        <end position="326"/>
    </location>
</feature>
<dbReference type="GO" id="GO:0000978">
    <property type="term" value="F:RNA polymerase II cis-regulatory region sequence-specific DNA binding"/>
    <property type="evidence" value="ECO:0007669"/>
    <property type="project" value="TreeGrafter"/>
</dbReference>
<feature type="compositionally biased region" description="Polar residues" evidence="5">
    <location>
        <begin position="149"/>
        <end position="176"/>
    </location>
</feature>
<evidence type="ECO:0000259" key="6">
    <source>
        <dbReference type="PROSITE" id="PS50157"/>
    </source>
</evidence>
<dbReference type="SUPFAM" id="SSF57667">
    <property type="entry name" value="beta-beta-alpha zinc fingers"/>
    <property type="match status" value="2"/>
</dbReference>
<dbReference type="PANTHER" id="PTHR23235">
    <property type="entry name" value="KRUEPPEL-LIKE TRANSCRIPTION FACTOR"/>
    <property type="match status" value="1"/>
</dbReference>
<sequence>MDVDAARLWTHQNIKPSFPDACDSQNYSSADTPNRPTLSHLHSDMSASDRPYPHTRNQQQQSDPPATHPPTRPSYQSHAISPAPSGHPYPFQPTPYSIPAPCTSAGQPPPRISSAPPTTSRDGAAPRGHSPRGGRDRDAHHAPNAAALYNQSQMHTSQSQSPNASPDLSGRTSLPGNQYVPLAAMPRLPPILQVEKQQVTTSATQAASASRRRNEAHFVCPVPGCGSTFTRRFNLRGHLRSHTEERPYVCEWPGCGKGFARQHDCKRHQALHTQRSQSNVCQGCGKTFSRLDALNRHLRSEGGADCRQSVETQNALNHGTSRQSPHASSPDDDWDRRSPSADHHSTGRLTPHRTGSLPPVPTPTSALR</sequence>
<dbReference type="GO" id="GO:0008270">
    <property type="term" value="F:zinc ion binding"/>
    <property type="evidence" value="ECO:0007669"/>
    <property type="project" value="UniProtKB-KW"/>
</dbReference>
<dbReference type="InterPro" id="IPR013087">
    <property type="entry name" value="Znf_C2H2_type"/>
</dbReference>
<evidence type="ECO:0000256" key="1">
    <source>
        <dbReference type="ARBA" id="ARBA00022723"/>
    </source>
</evidence>
<dbReference type="Proteomes" id="UP000027265">
    <property type="component" value="Unassembled WGS sequence"/>
</dbReference>
<keyword evidence="8" id="KW-1185">Reference proteome</keyword>
<dbReference type="EMBL" id="KL197719">
    <property type="protein sequence ID" value="KDQ57824.1"/>
    <property type="molecule type" value="Genomic_DNA"/>
</dbReference>
<evidence type="ECO:0000313" key="7">
    <source>
        <dbReference type="EMBL" id="KDQ57824.1"/>
    </source>
</evidence>
<evidence type="ECO:0000256" key="2">
    <source>
        <dbReference type="ARBA" id="ARBA00022771"/>
    </source>
</evidence>
<dbReference type="OrthoDB" id="4748970at2759"/>
<feature type="compositionally biased region" description="Basic and acidic residues" evidence="5">
    <location>
        <begin position="334"/>
        <end position="345"/>
    </location>
</feature>
<keyword evidence="1" id="KW-0479">Metal-binding</keyword>
<feature type="region of interest" description="Disordered" evidence="5">
    <location>
        <begin position="315"/>
        <end position="368"/>
    </location>
</feature>
<feature type="compositionally biased region" description="Pro residues" evidence="5">
    <location>
        <begin position="85"/>
        <end position="98"/>
    </location>
</feature>
<feature type="compositionally biased region" description="Polar residues" evidence="5">
    <location>
        <begin position="23"/>
        <end position="37"/>
    </location>
</feature>
<dbReference type="PANTHER" id="PTHR23235:SF120">
    <property type="entry name" value="KRUPPEL-LIKE FACTOR 15"/>
    <property type="match status" value="1"/>
</dbReference>
<dbReference type="Pfam" id="PF00096">
    <property type="entry name" value="zf-C2H2"/>
    <property type="match status" value="2"/>
</dbReference>
<gene>
    <name evidence="7" type="ORF">JAAARDRAFT_35517</name>
</gene>
<dbReference type="HOGENOM" id="CLU_056584_0_0_1"/>
<evidence type="ECO:0000256" key="3">
    <source>
        <dbReference type="ARBA" id="ARBA00022833"/>
    </source>
</evidence>
<dbReference type="STRING" id="933084.A0A067PSU7"/>
<dbReference type="Gene3D" id="3.30.160.60">
    <property type="entry name" value="Classic Zinc Finger"/>
    <property type="match status" value="3"/>
</dbReference>
<keyword evidence="2 4" id="KW-0863">Zinc-finger</keyword>
<evidence type="ECO:0000256" key="4">
    <source>
        <dbReference type="PROSITE-ProRule" id="PRU00042"/>
    </source>
</evidence>
<feature type="domain" description="C2H2-type" evidence="6">
    <location>
        <begin position="248"/>
        <end position="277"/>
    </location>
</feature>
<proteinExistence type="predicted"/>
<reference evidence="8" key="1">
    <citation type="journal article" date="2014" name="Proc. Natl. Acad. Sci. U.S.A.">
        <title>Extensive sampling of basidiomycete genomes demonstrates inadequacy of the white-rot/brown-rot paradigm for wood decay fungi.</title>
        <authorList>
            <person name="Riley R."/>
            <person name="Salamov A.A."/>
            <person name="Brown D.W."/>
            <person name="Nagy L.G."/>
            <person name="Floudas D."/>
            <person name="Held B.W."/>
            <person name="Levasseur A."/>
            <person name="Lombard V."/>
            <person name="Morin E."/>
            <person name="Otillar R."/>
            <person name="Lindquist E.A."/>
            <person name="Sun H."/>
            <person name="LaButti K.M."/>
            <person name="Schmutz J."/>
            <person name="Jabbour D."/>
            <person name="Luo H."/>
            <person name="Baker S.E."/>
            <person name="Pisabarro A.G."/>
            <person name="Walton J.D."/>
            <person name="Blanchette R.A."/>
            <person name="Henrissat B."/>
            <person name="Martin F."/>
            <person name="Cullen D."/>
            <person name="Hibbett D.S."/>
            <person name="Grigoriev I.V."/>
        </authorList>
    </citation>
    <scope>NUCLEOTIDE SEQUENCE [LARGE SCALE GENOMIC DNA]</scope>
    <source>
        <strain evidence="8">MUCL 33604</strain>
    </source>
</reference>
<dbReference type="InParanoid" id="A0A067PSU7"/>
<dbReference type="AlphaFoldDB" id="A0A067PSU7"/>
<evidence type="ECO:0000313" key="8">
    <source>
        <dbReference type="Proteomes" id="UP000027265"/>
    </source>
</evidence>
<dbReference type="InterPro" id="IPR036236">
    <property type="entry name" value="Znf_C2H2_sf"/>
</dbReference>
<name>A0A067PSU7_9AGAM</name>
<keyword evidence="3" id="KW-0862">Zinc</keyword>
<feature type="domain" description="C2H2-type" evidence="6">
    <location>
        <begin position="279"/>
        <end position="306"/>
    </location>
</feature>
<protein>
    <recommendedName>
        <fullName evidence="6">C2H2-type domain-containing protein</fullName>
    </recommendedName>
</protein>
<feature type="domain" description="C2H2-type" evidence="6">
    <location>
        <begin position="218"/>
        <end position="247"/>
    </location>
</feature>
<accession>A0A067PSU7</accession>
<dbReference type="GO" id="GO:0000981">
    <property type="term" value="F:DNA-binding transcription factor activity, RNA polymerase II-specific"/>
    <property type="evidence" value="ECO:0007669"/>
    <property type="project" value="TreeGrafter"/>
</dbReference>
<organism evidence="7 8">
    <name type="scientific">Jaapia argillacea MUCL 33604</name>
    <dbReference type="NCBI Taxonomy" id="933084"/>
    <lineage>
        <taxon>Eukaryota</taxon>
        <taxon>Fungi</taxon>
        <taxon>Dikarya</taxon>
        <taxon>Basidiomycota</taxon>
        <taxon>Agaricomycotina</taxon>
        <taxon>Agaricomycetes</taxon>
        <taxon>Agaricomycetidae</taxon>
        <taxon>Jaapiales</taxon>
        <taxon>Jaapiaceae</taxon>
        <taxon>Jaapia</taxon>
    </lineage>
</organism>
<feature type="region of interest" description="Disordered" evidence="5">
    <location>
        <begin position="15"/>
        <end position="178"/>
    </location>
</feature>
<dbReference type="PROSITE" id="PS00028">
    <property type="entry name" value="ZINC_FINGER_C2H2_1"/>
    <property type="match status" value="2"/>
</dbReference>